<dbReference type="Proteomes" id="UP000654075">
    <property type="component" value="Unassembled WGS sequence"/>
</dbReference>
<proteinExistence type="predicted"/>
<dbReference type="EMBL" id="CAJNNV010002719">
    <property type="protein sequence ID" value="CAE8587709.1"/>
    <property type="molecule type" value="Genomic_DNA"/>
</dbReference>
<sequence>RLATLRGEVAVAANDGALAVAAAVARGKPSVVKRFQQQKKESGAPVRNGGARADPSSPLARSARPRSSVDRALVLALAGGEADVLDERGSLAMSENDDGLRVWTPCCRLEFLAQ</sequence>
<organism evidence="3 4">
    <name type="scientific">Polarella glacialis</name>
    <name type="common">Dinoflagellate</name>
    <dbReference type="NCBI Taxonomy" id="89957"/>
    <lineage>
        <taxon>Eukaryota</taxon>
        <taxon>Sar</taxon>
        <taxon>Alveolata</taxon>
        <taxon>Dinophyceae</taxon>
        <taxon>Suessiales</taxon>
        <taxon>Suessiaceae</taxon>
        <taxon>Polarella</taxon>
    </lineage>
</organism>
<evidence type="ECO:0000313" key="2">
    <source>
        <dbReference type="EMBL" id="CAE8587709.1"/>
    </source>
</evidence>
<evidence type="ECO:0000313" key="3">
    <source>
        <dbReference type="EMBL" id="CAE8648632.1"/>
    </source>
</evidence>
<name>A0A813IF48_POLGL</name>
<reference evidence="3" key="1">
    <citation type="submission" date="2021-02" db="EMBL/GenBank/DDBJ databases">
        <authorList>
            <person name="Dougan E. K."/>
            <person name="Rhodes N."/>
            <person name="Thang M."/>
            <person name="Chan C."/>
        </authorList>
    </citation>
    <scope>NUCLEOTIDE SEQUENCE</scope>
</reference>
<evidence type="ECO:0000313" key="5">
    <source>
        <dbReference type="Proteomes" id="UP000654075"/>
    </source>
</evidence>
<dbReference type="EMBL" id="CAJNNW010006781">
    <property type="protein sequence ID" value="CAE8648632.1"/>
    <property type="molecule type" value="Genomic_DNA"/>
</dbReference>
<evidence type="ECO:0000313" key="4">
    <source>
        <dbReference type="Proteomes" id="UP000626109"/>
    </source>
</evidence>
<comment type="caution">
    <text evidence="3">The sequence shown here is derived from an EMBL/GenBank/DDBJ whole genome shotgun (WGS) entry which is preliminary data.</text>
</comment>
<keyword evidence="5" id="KW-1185">Reference proteome</keyword>
<feature type="compositionally biased region" description="Low complexity" evidence="1">
    <location>
        <begin position="51"/>
        <end position="66"/>
    </location>
</feature>
<evidence type="ECO:0000256" key="1">
    <source>
        <dbReference type="SAM" id="MobiDB-lite"/>
    </source>
</evidence>
<gene>
    <name evidence="2" type="ORF">PGLA1383_LOCUS6541</name>
    <name evidence="3" type="ORF">PGLA2088_LOCUS6728</name>
</gene>
<protein>
    <submittedName>
        <fullName evidence="3">Uncharacterized protein</fullName>
    </submittedName>
</protein>
<dbReference type="AlphaFoldDB" id="A0A813IF48"/>
<dbReference type="Proteomes" id="UP000626109">
    <property type="component" value="Unassembled WGS sequence"/>
</dbReference>
<feature type="region of interest" description="Disordered" evidence="1">
    <location>
        <begin position="32"/>
        <end position="68"/>
    </location>
</feature>
<feature type="non-terminal residue" evidence="3">
    <location>
        <position position="114"/>
    </location>
</feature>
<accession>A0A813IF48</accession>